<dbReference type="Proteomes" id="UP001380953">
    <property type="component" value="Unassembled WGS sequence"/>
</dbReference>
<comment type="caution">
    <text evidence="1">The sequence shown here is derived from an EMBL/GenBank/DDBJ whole genome shotgun (WGS) entry which is preliminary data.</text>
</comment>
<sequence>MKSHIRKSMTVIMIFALLAGLFGNVSSSTAYAEEQEQSTSSELITILVDQFGTTESFIQNYLDQGYNLNEVATAFYKVKATGLPFEEALLAVHPQEVNESASVTSEVYTDPVIENKPPLESVEAEQSGILQRYDTFTVTEEVYSGAEAGLPSEDEPESDTNEPEASEQPDDDAETPDADKPADSQSVDEDQAQASDSAEISATRSFSTFASLSDPIKHISEKAPVFDRKSFNEAPYTVGENGETISSLSGGLILEHADASLPGRGGMSFSLERQYNSVAAQIYDMDVAYNTYEYPIYQYFVTYNAVKKKKIPLYHVKYKENMWTQFDFNGDGKKDDDTAVVEKKTIKKGTYTTQSEAVKSASDRIVYYTPPQSNFAQQTRYSSQNSFPSSISHSEGDFSGTLTKSGSSQVSSGQYTPAKTITAPQQTCTNSIPGKYDANGKWVQTGSESACAQTKMATVQGYAITLNRTSTTNTKACPSPNIASKNYQCTKTWVATYEGSITIPASDTRNYSQLYTGTITKPGYYDSTRYDNWVSSGNGTRVRNAYNIAEQPWVEVEITEGNAESATLATNGSDWSSASEMRTFVNSHAGMLYDFDDTYNYYFSAQPIAAIQAYQVGSSTDVTYYNKTVPAAADKRAPLGRGWSWKLPYIEKENGKSFAVLADGSRYEIVGNTLKGTDWEGTTVTSDASVTVNGETSQQVITSADGLSKQYFTADGRLLLLSDSRQNDIQFFYEQNATYQSKLLKQVKDAVGNTINIEYSPSAVTIRQGDRTVTYQKKNQNGVELLDSVIDPLGRKTTYSYKVAEAKFNLLGFSPERAISNPYALLTSVQHETGAKTFYEYENAAVKRYIGADSSNESYRVLSRKDQLTYENGTTEEYNRQTVSYASDLGASFGQKATLATTIRNGLTETQYTYRKEVANAETPAAYYLDRTTVSAEGKTQTTNYAYGKTVNGRNYAAAVPTTVTVTDNQTNDTFTTTSQYDDYGNVTSRTDANGKTMTAAYDAIRHWLIGSTETVDQNNKLINNLTYNPQGDVTQVISRKNNSDGEIVSQADYTYDTFGNLLTQRLENGTQDRITNVQYDSAYQQAFPTQVSTQVTDVDGNKSHITLSSAYQLATGNLSSSTDPSGRTTSYGYDLLGRAIRVTQPDSSVLSVSYDDIGNRITVTDENNQRQVMKWNALGQQIETGYYQDNDYVVASRFGYDPYGRVIWNEDALGNRTRLDYDAWSRIVSTTGADSSATTVKYSDAARTVTTKDAEGYEKVQTSNRWGQVVQLQERARQDSPLTVLQKMTYDSINGSLLTETDGKGQITSYGYDIQGQLILVAEANGEQTRYGYDLLGNLTQTTDAAGNVKQNRFDEVGRRVQTTDKSGNAAKNYYNADGTLARSIDRNGNAFTYTYDARGNLIAQSDAEETVTFTVDRLGKRTSMTDRTGTTTYAYNQATDQLKQITYPDKLQTTFEYDISGRRTSMTGPFGTTVYYGHDAMNRLTSVGTSPTAPDTQYSYKRNGLMSEATSQNGVQTQTEYRGLDLVGLNQIRNQETLKRYAYGYDENKNIVNRTQDDATDTFSYDQLDRILTSTVNQDEYTYDRQGNRLTLSSQADPDLAASDYTYDKKNRLTAAAKNGAQVNYAYNGDNLLVERTENGKVTRYYYDDAAQIIAEAEVVDGTPTLTANYIRGAQLEAIQYADGSKAYVESNGHGDITELRDEQGAVLNRYTYDIWGNILMKEEKVHNPFRYSGELWDDTTNLQYLRARWYDPSMGRFINEDTYEGKIEDPSTLNSYAYVQSNPLIYKDPSGHMYTEIGNAYSAGDKNLIKMYQQLFSFGQKQNDAYLMQAAHDMANIVRLGYQKSVYRTSYISLATQQPSKTKEQYEFTMSMYNEHFYGNATPISFLDDPLFIFLGFTTGPGEAKIAYTITTNAIESVMKQWGKTNGPKAIKAFEKAAARGFVTEFGANGIKPLKGGGFVKKGNLYTHELKVKNSEYEMYRIYGYENENGHYIFDYFGKHL</sequence>
<evidence type="ECO:0000313" key="1">
    <source>
        <dbReference type="EMBL" id="MEJ8304782.1"/>
    </source>
</evidence>
<accession>A0ACC6PCY2</accession>
<gene>
    <name evidence="1" type="ORF">WKI47_12820</name>
</gene>
<protein>
    <submittedName>
        <fullName evidence="1">RHS repeat-associated core domain-containing protein</fullName>
    </submittedName>
</protein>
<reference evidence="1" key="1">
    <citation type="submission" date="2024-03" db="EMBL/GenBank/DDBJ databases">
        <title>Whole genome sequecning of epiphytes from Marcgravia umbellata leaves.</title>
        <authorList>
            <person name="Kumar G."/>
            <person name="Savka M.A."/>
        </authorList>
    </citation>
    <scope>NUCLEOTIDE SEQUENCE</scope>
    <source>
        <strain evidence="1">RIT_BL5</strain>
    </source>
</reference>
<evidence type="ECO:0000313" key="2">
    <source>
        <dbReference type="Proteomes" id="UP001380953"/>
    </source>
</evidence>
<organism evidence="1 2">
    <name type="scientific">Saccharibacillus sacchari</name>
    <dbReference type="NCBI Taxonomy" id="456493"/>
    <lineage>
        <taxon>Bacteria</taxon>
        <taxon>Bacillati</taxon>
        <taxon>Bacillota</taxon>
        <taxon>Bacilli</taxon>
        <taxon>Bacillales</taxon>
        <taxon>Paenibacillaceae</taxon>
        <taxon>Saccharibacillus</taxon>
    </lineage>
</organism>
<keyword evidence="2" id="KW-1185">Reference proteome</keyword>
<proteinExistence type="predicted"/>
<name>A0ACC6PCY2_9BACL</name>
<dbReference type="EMBL" id="JBBKAR010000034">
    <property type="protein sequence ID" value="MEJ8304782.1"/>
    <property type="molecule type" value="Genomic_DNA"/>
</dbReference>